<dbReference type="Proteomes" id="UP000694892">
    <property type="component" value="Chromosome 1S"/>
</dbReference>
<dbReference type="GO" id="GO:0004930">
    <property type="term" value="F:G protein-coupled receptor activity"/>
    <property type="evidence" value="ECO:0007669"/>
    <property type="project" value="UniProtKB-KW"/>
</dbReference>
<feature type="transmembrane region" description="Helical" evidence="11">
    <location>
        <begin position="314"/>
        <end position="336"/>
    </location>
</feature>
<dbReference type="InterPro" id="IPR017452">
    <property type="entry name" value="GPCR_Rhodpsn_7TM"/>
</dbReference>
<evidence type="ECO:0000256" key="7">
    <source>
        <dbReference type="ARBA" id="ARBA00023157"/>
    </source>
</evidence>
<dbReference type="OMA" id="CIVTSEL"/>
<feature type="transmembrane region" description="Helical" evidence="11">
    <location>
        <begin position="77"/>
        <end position="98"/>
    </location>
</feature>
<feature type="domain" description="G-protein coupled receptors family 1 profile" evidence="12">
    <location>
        <begin position="89"/>
        <end position="334"/>
    </location>
</feature>
<evidence type="ECO:0000256" key="4">
    <source>
        <dbReference type="ARBA" id="ARBA00022989"/>
    </source>
</evidence>
<evidence type="ECO:0000256" key="2">
    <source>
        <dbReference type="ARBA" id="ARBA00022475"/>
    </source>
</evidence>
<keyword evidence="7" id="KW-1015">Disulfide bond</keyword>
<dbReference type="Pfam" id="PF00001">
    <property type="entry name" value="7tm_1"/>
    <property type="match status" value="1"/>
</dbReference>
<gene>
    <name evidence="13" type="ORF">XELAEV_18010284mg</name>
</gene>
<sequence length="361" mass="40238">MTRASCIFQKNRRFLHIQSVIHCSNQHSSHVYDASCMMSKGLNLTSSSLLITHTPFSPVVLLSCSSDSEDCYTVFSCLYIGISVVALPLNILVVWAIWPQVRSSYGLSVFVISLLLASLMESVMLAFGAAYTLGILKLGSLACSVFFVIPGFTRRIAATFVVCIFVLRYLAVAHPIKYRKFCLGWIRGLISLSVWLIAIVLSIVEMFLIMGKASLCFPDYYVAPETAILDLLFSLLFGLIPLVLLATFWTLICFALKNSPSVSTDQQTRIRTLLMLVVFGFALFFGPINGIQGYQSILLLFGKYSSLLTKEMLLPYQILFTLNSFSLILPPLFYVYSCSEVKERLKGLLSICKRTTQSSSE</sequence>
<evidence type="ECO:0000256" key="11">
    <source>
        <dbReference type="SAM" id="Phobius"/>
    </source>
</evidence>
<feature type="transmembrane region" description="Helical" evidence="11">
    <location>
        <begin position="188"/>
        <end position="211"/>
    </location>
</feature>
<evidence type="ECO:0000256" key="10">
    <source>
        <dbReference type="ARBA" id="ARBA00023224"/>
    </source>
</evidence>
<dbReference type="PROSITE" id="PS50262">
    <property type="entry name" value="G_PROTEIN_RECEP_F1_2"/>
    <property type="match status" value="1"/>
</dbReference>
<dbReference type="AlphaFoldDB" id="A0A974I1T4"/>
<feature type="transmembrane region" description="Helical" evidence="11">
    <location>
        <begin position="104"/>
        <end position="123"/>
    </location>
</feature>
<keyword evidence="10" id="KW-0807">Transducer</keyword>
<protein>
    <recommendedName>
        <fullName evidence="12">G-protein coupled receptors family 1 profile domain-containing protein</fullName>
    </recommendedName>
</protein>
<keyword evidence="8" id="KW-0675">Receptor</keyword>
<evidence type="ECO:0000256" key="9">
    <source>
        <dbReference type="ARBA" id="ARBA00023180"/>
    </source>
</evidence>
<feature type="transmembrane region" description="Helical" evidence="11">
    <location>
        <begin position="156"/>
        <end position="176"/>
    </location>
</feature>
<dbReference type="GO" id="GO:0005886">
    <property type="term" value="C:plasma membrane"/>
    <property type="evidence" value="ECO:0007669"/>
    <property type="project" value="UniProtKB-SubCell"/>
</dbReference>
<keyword evidence="6 11" id="KW-0472">Membrane</keyword>
<dbReference type="InterPro" id="IPR000276">
    <property type="entry name" value="GPCR_Rhodpsn"/>
</dbReference>
<keyword evidence="3 11" id="KW-0812">Transmembrane</keyword>
<name>A0A974I1T4_XENLA</name>
<evidence type="ECO:0000256" key="5">
    <source>
        <dbReference type="ARBA" id="ARBA00023040"/>
    </source>
</evidence>
<evidence type="ECO:0000313" key="13">
    <source>
        <dbReference type="EMBL" id="OCT98056.1"/>
    </source>
</evidence>
<accession>A0A974I1T4</accession>
<dbReference type="PANTHER" id="PTHR24234">
    <property type="entry name" value="LYSOPHOSPHATIDIC ACID RECEPTOR 5/SPHINGOSYLPHOSPHORYLCHOLINE RECEPTOR"/>
    <property type="match status" value="1"/>
</dbReference>
<evidence type="ECO:0000256" key="1">
    <source>
        <dbReference type="ARBA" id="ARBA00004651"/>
    </source>
</evidence>
<evidence type="ECO:0000313" key="14">
    <source>
        <dbReference type="Proteomes" id="UP000694892"/>
    </source>
</evidence>
<feature type="transmembrane region" description="Helical" evidence="11">
    <location>
        <begin position="231"/>
        <end position="252"/>
    </location>
</feature>
<reference evidence="14" key="1">
    <citation type="journal article" date="2016" name="Nature">
        <title>Genome evolution in the allotetraploid frog Xenopus laevis.</title>
        <authorList>
            <person name="Session A.M."/>
            <person name="Uno Y."/>
            <person name="Kwon T."/>
            <person name="Chapman J.A."/>
            <person name="Toyoda A."/>
            <person name="Takahashi S."/>
            <person name="Fukui A."/>
            <person name="Hikosaka A."/>
            <person name="Suzuki A."/>
            <person name="Kondo M."/>
            <person name="van Heeringen S.J."/>
            <person name="Quigley I."/>
            <person name="Heinz S."/>
            <person name="Ogino H."/>
            <person name="Ochi H."/>
            <person name="Hellsten U."/>
            <person name="Lyons J.B."/>
            <person name="Simakov O."/>
            <person name="Putnam N."/>
            <person name="Stites J."/>
            <person name="Kuroki Y."/>
            <person name="Tanaka T."/>
            <person name="Michiue T."/>
            <person name="Watanabe M."/>
            <person name="Bogdanovic O."/>
            <person name="Lister R."/>
            <person name="Georgiou G."/>
            <person name="Paranjpe S.S."/>
            <person name="van Kruijsbergen I."/>
            <person name="Shu S."/>
            <person name="Carlson J."/>
            <person name="Kinoshita T."/>
            <person name="Ohta Y."/>
            <person name="Mawaribuchi S."/>
            <person name="Jenkins J."/>
            <person name="Grimwood J."/>
            <person name="Schmutz J."/>
            <person name="Mitros T."/>
            <person name="Mozaffari S.V."/>
            <person name="Suzuki Y."/>
            <person name="Haramoto Y."/>
            <person name="Yamamoto T.S."/>
            <person name="Takagi C."/>
            <person name="Heald R."/>
            <person name="Miller K."/>
            <person name="Haudenschild C."/>
            <person name="Kitzman J."/>
            <person name="Nakayama T."/>
            <person name="Izutsu Y."/>
            <person name="Robert J."/>
            <person name="Fortriede J."/>
            <person name="Burns K."/>
            <person name="Lotay V."/>
            <person name="Karimi K."/>
            <person name="Yasuoka Y."/>
            <person name="Dichmann D.S."/>
            <person name="Flajnik M.F."/>
            <person name="Houston D.W."/>
            <person name="Shendure J."/>
            <person name="DuPasquier L."/>
            <person name="Vize P.D."/>
            <person name="Zorn A.M."/>
            <person name="Ito M."/>
            <person name="Marcotte E.M."/>
            <person name="Wallingford J.B."/>
            <person name="Ito Y."/>
            <person name="Asashima M."/>
            <person name="Ueno N."/>
            <person name="Matsuda Y."/>
            <person name="Veenstra G.J."/>
            <person name="Fujiyama A."/>
            <person name="Harland R.M."/>
            <person name="Taira M."/>
            <person name="Rokhsar D.S."/>
        </authorList>
    </citation>
    <scope>NUCLEOTIDE SEQUENCE [LARGE SCALE GENOMIC DNA]</scope>
    <source>
        <strain evidence="14">J</strain>
    </source>
</reference>
<dbReference type="PRINTS" id="PR00237">
    <property type="entry name" value="GPCRRHODOPSN"/>
</dbReference>
<dbReference type="Gene3D" id="1.20.1070.10">
    <property type="entry name" value="Rhodopsin 7-helix transmembrane proteins"/>
    <property type="match status" value="1"/>
</dbReference>
<keyword evidence="9" id="KW-0325">Glycoprotein</keyword>
<evidence type="ECO:0000256" key="3">
    <source>
        <dbReference type="ARBA" id="ARBA00022692"/>
    </source>
</evidence>
<evidence type="ECO:0000259" key="12">
    <source>
        <dbReference type="PROSITE" id="PS50262"/>
    </source>
</evidence>
<feature type="transmembrane region" description="Helical" evidence="11">
    <location>
        <begin position="273"/>
        <end position="294"/>
    </location>
</feature>
<feature type="transmembrane region" description="Helical" evidence="11">
    <location>
        <begin position="130"/>
        <end position="150"/>
    </location>
</feature>
<organism evidence="13 14">
    <name type="scientific">Xenopus laevis</name>
    <name type="common">African clawed frog</name>
    <dbReference type="NCBI Taxonomy" id="8355"/>
    <lineage>
        <taxon>Eukaryota</taxon>
        <taxon>Metazoa</taxon>
        <taxon>Chordata</taxon>
        <taxon>Craniata</taxon>
        <taxon>Vertebrata</taxon>
        <taxon>Euteleostomi</taxon>
        <taxon>Amphibia</taxon>
        <taxon>Batrachia</taxon>
        <taxon>Anura</taxon>
        <taxon>Pipoidea</taxon>
        <taxon>Pipidae</taxon>
        <taxon>Xenopodinae</taxon>
        <taxon>Xenopus</taxon>
        <taxon>Xenopus</taxon>
    </lineage>
</organism>
<dbReference type="EMBL" id="CM004467">
    <property type="protein sequence ID" value="OCT98056.1"/>
    <property type="molecule type" value="Genomic_DNA"/>
</dbReference>
<evidence type="ECO:0000256" key="8">
    <source>
        <dbReference type="ARBA" id="ARBA00023170"/>
    </source>
</evidence>
<keyword evidence="4 11" id="KW-1133">Transmembrane helix</keyword>
<evidence type="ECO:0000256" key="6">
    <source>
        <dbReference type="ARBA" id="ARBA00023136"/>
    </source>
</evidence>
<comment type="subcellular location">
    <subcellularLocation>
        <location evidence="1">Cell membrane</location>
        <topology evidence="1">Multi-pass membrane protein</topology>
    </subcellularLocation>
</comment>
<keyword evidence="2" id="KW-1003">Cell membrane</keyword>
<proteinExistence type="predicted"/>
<dbReference type="SUPFAM" id="SSF81321">
    <property type="entry name" value="Family A G protein-coupled receptor-like"/>
    <property type="match status" value="1"/>
</dbReference>
<dbReference type="PANTHER" id="PTHR24234:SF10">
    <property type="entry name" value="G-PROTEIN COUPLED RECEPTOR 4"/>
    <property type="match status" value="1"/>
</dbReference>
<keyword evidence="5" id="KW-0297">G-protein coupled receptor</keyword>